<sequence length="128" mass="14300">MVTVQPALRVKLPSPVAKSPDAHMVQVLLQEGSDQTLQVRAAIDPGTTGMVDRICARRAEWFDGEAWQPYRYHRLVVVLPANNRRYVWTCAEGGYILHGRHGSLNGEVQVWIGRSRPVTPDTVCLTPI</sequence>
<organism evidence="1 2">
    <name type="scientific">Candidatus Buchananbacteria bacterium CG10_big_fil_rev_8_21_14_0_10_42_9</name>
    <dbReference type="NCBI Taxonomy" id="1974526"/>
    <lineage>
        <taxon>Bacteria</taxon>
        <taxon>Candidatus Buchananiibacteriota</taxon>
    </lineage>
</organism>
<evidence type="ECO:0000313" key="1">
    <source>
        <dbReference type="EMBL" id="PIS05017.1"/>
    </source>
</evidence>
<dbReference type="EMBL" id="PEZZ01000026">
    <property type="protein sequence ID" value="PIS05017.1"/>
    <property type="molecule type" value="Genomic_DNA"/>
</dbReference>
<proteinExistence type="predicted"/>
<dbReference type="AlphaFoldDB" id="A0A2H0W141"/>
<evidence type="ECO:0000313" key="2">
    <source>
        <dbReference type="Proteomes" id="UP000230935"/>
    </source>
</evidence>
<name>A0A2H0W141_9BACT</name>
<protein>
    <submittedName>
        <fullName evidence="1">Uncharacterized protein</fullName>
    </submittedName>
</protein>
<accession>A0A2H0W141</accession>
<gene>
    <name evidence="1" type="ORF">COT81_03375</name>
</gene>
<dbReference type="Proteomes" id="UP000230935">
    <property type="component" value="Unassembled WGS sequence"/>
</dbReference>
<comment type="caution">
    <text evidence="1">The sequence shown here is derived from an EMBL/GenBank/DDBJ whole genome shotgun (WGS) entry which is preliminary data.</text>
</comment>
<reference evidence="2" key="1">
    <citation type="submission" date="2017-09" db="EMBL/GenBank/DDBJ databases">
        <title>Depth-based differentiation of microbial function through sediment-hosted aquifers and enrichment of novel symbionts in the deep terrestrial subsurface.</title>
        <authorList>
            <person name="Probst A.J."/>
            <person name="Ladd B."/>
            <person name="Jarett J.K."/>
            <person name="Geller-Mcgrath D.E."/>
            <person name="Sieber C.M.K."/>
            <person name="Emerson J.B."/>
            <person name="Anantharaman K."/>
            <person name="Thomas B.C."/>
            <person name="Malmstrom R."/>
            <person name="Stieglmeier M."/>
            <person name="Klingl A."/>
            <person name="Woyke T."/>
            <person name="Ryan C.M."/>
            <person name="Banfield J.F."/>
        </authorList>
    </citation>
    <scope>NUCLEOTIDE SEQUENCE [LARGE SCALE GENOMIC DNA]</scope>
</reference>